<dbReference type="Proteomes" id="UP001206925">
    <property type="component" value="Unassembled WGS sequence"/>
</dbReference>
<keyword evidence="2" id="KW-1185">Reference proteome</keyword>
<sequence>MLHSEGQTCQQVQRRRVRSTRHKYFLELLWLG</sequence>
<evidence type="ECO:0000313" key="2">
    <source>
        <dbReference type="Proteomes" id="UP001206925"/>
    </source>
</evidence>
<gene>
    <name evidence="1" type="ORF">M8C21_001163</name>
</gene>
<dbReference type="EMBL" id="JAMZMK010006114">
    <property type="protein sequence ID" value="KAI7750621.1"/>
    <property type="molecule type" value="Genomic_DNA"/>
</dbReference>
<proteinExistence type="predicted"/>
<evidence type="ECO:0000313" key="1">
    <source>
        <dbReference type="EMBL" id="KAI7750621.1"/>
    </source>
</evidence>
<comment type="caution">
    <text evidence="1">The sequence shown here is derived from an EMBL/GenBank/DDBJ whole genome shotgun (WGS) entry which is preliminary data.</text>
</comment>
<dbReference type="AlphaFoldDB" id="A0AAD5D202"/>
<protein>
    <submittedName>
        <fullName evidence="1">Uncharacterized protein</fullName>
    </submittedName>
</protein>
<accession>A0AAD5D202</accession>
<organism evidence="1 2">
    <name type="scientific">Ambrosia artemisiifolia</name>
    <name type="common">Common ragweed</name>
    <dbReference type="NCBI Taxonomy" id="4212"/>
    <lineage>
        <taxon>Eukaryota</taxon>
        <taxon>Viridiplantae</taxon>
        <taxon>Streptophyta</taxon>
        <taxon>Embryophyta</taxon>
        <taxon>Tracheophyta</taxon>
        <taxon>Spermatophyta</taxon>
        <taxon>Magnoliopsida</taxon>
        <taxon>eudicotyledons</taxon>
        <taxon>Gunneridae</taxon>
        <taxon>Pentapetalae</taxon>
        <taxon>asterids</taxon>
        <taxon>campanulids</taxon>
        <taxon>Asterales</taxon>
        <taxon>Asteraceae</taxon>
        <taxon>Asteroideae</taxon>
        <taxon>Heliantheae alliance</taxon>
        <taxon>Heliantheae</taxon>
        <taxon>Ambrosia</taxon>
    </lineage>
</organism>
<reference evidence="1" key="1">
    <citation type="submission" date="2022-06" db="EMBL/GenBank/DDBJ databases">
        <title>Uncovering the hologenomic basis of an extraordinary plant invasion.</title>
        <authorList>
            <person name="Bieker V.C."/>
            <person name="Martin M.D."/>
            <person name="Gilbert T."/>
            <person name="Hodgins K."/>
            <person name="Battlay P."/>
            <person name="Petersen B."/>
            <person name="Wilson J."/>
        </authorList>
    </citation>
    <scope>NUCLEOTIDE SEQUENCE</scope>
    <source>
        <strain evidence="1">AA19_3_7</strain>
        <tissue evidence="1">Leaf</tissue>
    </source>
</reference>
<name>A0AAD5D202_AMBAR</name>